<organism evidence="1 2">
    <name type="scientific">Microvirga tunisiensis</name>
    <dbReference type="NCBI Taxonomy" id="2108360"/>
    <lineage>
        <taxon>Bacteria</taxon>
        <taxon>Pseudomonadati</taxon>
        <taxon>Pseudomonadota</taxon>
        <taxon>Alphaproteobacteria</taxon>
        <taxon>Hyphomicrobiales</taxon>
        <taxon>Methylobacteriaceae</taxon>
        <taxon>Microvirga</taxon>
    </lineage>
</organism>
<name>A0A5N7MG72_9HYPH</name>
<accession>A0A5N7MG72</accession>
<dbReference type="Proteomes" id="UP000403266">
    <property type="component" value="Unassembled WGS sequence"/>
</dbReference>
<keyword evidence="2" id="KW-1185">Reference proteome</keyword>
<sequence>MRRVGRGWIEVVDDEGRRHLVPASSRIEVSDVDGMRSECIVVVGARRILVSRSYEEVVEALLEAELHPLGRR</sequence>
<comment type="caution">
    <text evidence="1">The sequence shown here is derived from an EMBL/GenBank/DDBJ whole genome shotgun (WGS) entry which is preliminary data.</text>
</comment>
<dbReference type="EMBL" id="VOSK01000038">
    <property type="protein sequence ID" value="MPR26051.1"/>
    <property type="molecule type" value="Genomic_DNA"/>
</dbReference>
<dbReference type="AlphaFoldDB" id="A0A5N7MG72"/>
<evidence type="ECO:0000313" key="1">
    <source>
        <dbReference type="EMBL" id="MPR26051.1"/>
    </source>
</evidence>
<protein>
    <submittedName>
        <fullName evidence="1">Uncharacterized protein</fullName>
    </submittedName>
</protein>
<dbReference type="RefSeq" id="WP_152711999.1">
    <property type="nucleotide sequence ID" value="NZ_VOSJ01000006.1"/>
</dbReference>
<gene>
    <name evidence="1" type="ORF">FS320_12640</name>
</gene>
<evidence type="ECO:0000313" key="2">
    <source>
        <dbReference type="Proteomes" id="UP000403266"/>
    </source>
</evidence>
<proteinExistence type="predicted"/>
<reference evidence="1 2" key="1">
    <citation type="journal article" date="2019" name="Syst. Appl. Microbiol.">
        <title>Microvirga tunisiensis sp. nov., a root nodule symbiotic bacterium isolated from Lupinus micranthus and L. luteus grown in Northern Tunisia.</title>
        <authorList>
            <person name="Msaddak A."/>
            <person name="Rejili M."/>
            <person name="Duran D."/>
            <person name="Mars M."/>
            <person name="Palacios J.M."/>
            <person name="Ruiz-Argueso T."/>
            <person name="Rey L."/>
            <person name="Imperial J."/>
        </authorList>
    </citation>
    <scope>NUCLEOTIDE SEQUENCE [LARGE SCALE GENOMIC DNA]</scope>
    <source>
        <strain evidence="1 2">Lmie10</strain>
    </source>
</reference>
<dbReference type="OrthoDB" id="7996695at2"/>